<organism evidence="1">
    <name type="scientific">viral metagenome</name>
    <dbReference type="NCBI Taxonomy" id="1070528"/>
    <lineage>
        <taxon>unclassified sequences</taxon>
        <taxon>metagenomes</taxon>
        <taxon>organismal metagenomes</taxon>
    </lineage>
</organism>
<protein>
    <submittedName>
        <fullName evidence="1">Uncharacterized protein</fullName>
    </submittedName>
</protein>
<proteinExistence type="predicted"/>
<accession>A0A6C0B930</accession>
<dbReference type="EMBL" id="MN739099">
    <property type="protein sequence ID" value="QHS88552.1"/>
    <property type="molecule type" value="Genomic_DNA"/>
</dbReference>
<name>A0A6C0B930_9ZZZZ</name>
<evidence type="ECO:0000313" key="1">
    <source>
        <dbReference type="EMBL" id="QHS88552.1"/>
    </source>
</evidence>
<sequence>MSVYFEPPVYNCDRCIRTFDKLKIVQGIYGTRHCNNCMNELRNHEIRERVASWTIPSDLEDNSIPIRDLISNV</sequence>
<reference evidence="1" key="1">
    <citation type="journal article" date="2020" name="Nature">
        <title>Giant virus diversity and host interactions through global metagenomics.</title>
        <authorList>
            <person name="Schulz F."/>
            <person name="Roux S."/>
            <person name="Paez-Espino D."/>
            <person name="Jungbluth S."/>
            <person name="Walsh D.A."/>
            <person name="Denef V.J."/>
            <person name="McMahon K.D."/>
            <person name="Konstantinidis K.T."/>
            <person name="Eloe-Fadrosh E.A."/>
            <person name="Kyrpides N.C."/>
            <person name="Woyke T."/>
        </authorList>
    </citation>
    <scope>NUCLEOTIDE SEQUENCE</scope>
    <source>
        <strain evidence="1">GVMAG-M-3300010158-55</strain>
    </source>
</reference>
<dbReference type="AlphaFoldDB" id="A0A6C0B930"/>